<feature type="transmembrane region" description="Helical" evidence="5">
    <location>
        <begin position="266"/>
        <end position="283"/>
    </location>
</feature>
<dbReference type="AlphaFoldDB" id="A0A916Y295"/>
<comment type="caution">
    <text evidence="7">The sequence shown here is derived from an EMBL/GenBank/DDBJ whole genome shotgun (WGS) entry which is preliminary data.</text>
</comment>
<feature type="transmembrane region" description="Helical" evidence="5">
    <location>
        <begin position="106"/>
        <end position="130"/>
    </location>
</feature>
<sequence>MTDRPTDDRRISLALLLAAICLIGVNMRTPITGIGPLLEQMSASTGQPLSVLSLLTSLPVLSWSIISSVAHPLTQRFGLRPVILAAIILLSVGTVVRSLPGVAADVGLWVGTLLVGATIAMFNVLMPAVVKRSFGRRSPVVTSIYTALFAGFGAVASSLVVPVSYLVSGGEGSAGWRVALVAMSATLPIAGVLWIWHMRQAGPEERVRPQPRSEVVRRSVWGDRTAWLVGLYMGTQSILFYAMLTWTAPFARDHGHSEIAAGNDVMLFQITGVIGSLTLPLLLRGRAERWIPALLPAFGVIGTIGLIVAPNVLVVWLLVQGLTSGASIAMALTLMASRARDHRTSSALSGMSQSVGYVISGAAPLIFGWLHAATASWTWPLGYVIAGLLGQLVIGLFVGRDRYVFD</sequence>
<proteinExistence type="predicted"/>
<feature type="transmembrane region" description="Helical" evidence="5">
    <location>
        <begin position="82"/>
        <end position="100"/>
    </location>
</feature>
<organism evidence="7 8">
    <name type="scientific">Microbacterium faecale</name>
    <dbReference type="NCBI Taxonomy" id="1804630"/>
    <lineage>
        <taxon>Bacteria</taxon>
        <taxon>Bacillati</taxon>
        <taxon>Actinomycetota</taxon>
        <taxon>Actinomycetes</taxon>
        <taxon>Micrococcales</taxon>
        <taxon>Microbacteriaceae</taxon>
        <taxon>Microbacterium</taxon>
    </lineage>
</organism>
<feature type="transmembrane region" description="Helical" evidence="5">
    <location>
        <begin position="51"/>
        <end position="70"/>
    </location>
</feature>
<feature type="domain" description="Major facilitator superfamily (MFS) profile" evidence="6">
    <location>
        <begin position="12"/>
        <end position="402"/>
    </location>
</feature>
<evidence type="ECO:0000313" key="8">
    <source>
        <dbReference type="Proteomes" id="UP000633205"/>
    </source>
</evidence>
<protein>
    <submittedName>
        <fullName evidence="7">Cyanate transporter</fullName>
    </submittedName>
</protein>
<feature type="transmembrane region" description="Helical" evidence="5">
    <location>
        <begin position="226"/>
        <end position="246"/>
    </location>
</feature>
<keyword evidence="3 5" id="KW-1133">Transmembrane helix</keyword>
<accession>A0A916Y295</accession>
<dbReference type="InterPro" id="IPR036259">
    <property type="entry name" value="MFS_trans_sf"/>
</dbReference>
<dbReference type="Gene3D" id="1.20.1250.20">
    <property type="entry name" value="MFS general substrate transporter like domains"/>
    <property type="match status" value="1"/>
</dbReference>
<evidence type="ECO:0000256" key="3">
    <source>
        <dbReference type="ARBA" id="ARBA00022989"/>
    </source>
</evidence>
<evidence type="ECO:0000256" key="5">
    <source>
        <dbReference type="SAM" id="Phobius"/>
    </source>
</evidence>
<feature type="transmembrane region" description="Helical" evidence="5">
    <location>
        <begin position="290"/>
        <end position="309"/>
    </location>
</feature>
<feature type="transmembrane region" description="Helical" evidence="5">
    <location>
        <begin position="355"/>
        <end position="374"/>
    </location>
</feature>
<dbReference type="Pfam" id="PF07690">
    <property type="entry name" value="MFS_1"/>
    <property type="match status" value="1"/>
</dbReference>
<evidence type="ECO:0000256" key="4">
    <source>
        <dbReference type="ARBA" id="ARBA00023136"/>
    </source>
</evidence>
<dbReference type="EMBL" id="BMHO01000001">
    <property type="protein sequence ID" value="GGD28281.1"/>
    <property type="molecule type" value="Genomic_DNA"/>
</dbReference>
<dbReference type="InterPro" id="IPR052524">
    <property type="entry name" value="MFS_Cyanate_Porter"/>
</dbReference>
<evidence type="ECO:0000259" key="6">
    <source>
        <dbReference type="PROSITE" id="PS50850"/>
    </source>
</evidence>
<dbReference type="GO" id="GO:0022857">
    <property type="term" value="F:transmembrane transporter activity"/>
    <property type="evidence" value="ECO:0007669"/>
    <property type="project" value="InterPro"/>
</dbReference>
<dbReference type="SUPFAM" id="SSF103473">
    <property type="entry name" value="MFS general substrate transporter"/>
    <property type="match status" value="1"/>
</dbReference>
<dbReference type="InterPro" id="IPR020846">
    <property type="entry name" value="MFS_dom"/>
</dbReference>
<feature type="transmembrane region" description="Helical" evidence="5">
    <location>
        <begin position="12"/>
        <end position="31"/>
    </location>
</feature>
<keyword evidence="8" id="KW-1185">Reference proteome</keyword>
<dbReference type="PANTHER" id="PTHR23523">
    <property type="match status" value="1"/>
</dbReference>
<dbReference type="PROSITE" id="PS50850">
    <property type="entry name" value="MFS"/>
    <property type="match status" value="1"/>
</dbReference>
<reference evidence="7" key="1">
    <citation type="journal article" date="2014" name="Int. J. Syst. Evol. Microbiol.">
        <title>Complete genome sequence of Corynebacterium casei LMG S-19264T (=DSM 44701T), isolated from a smear-ripened cheese.</title>
        <authorList>
            <consortium name="US DOE Joint Genome Institute (JGI-PGF)"/>
            <person name="Walter F."/>
            <person name="Albersmeier A."/>
            <person name="Kalinowski J."/>
            <person name="Ruckert C."/>
        </authorList>
    </citation>
    <scope>NUCLEOTIDE SEQUENCE</scope>
    <source>
        <strain evidence="7">CGMCC 1.15152</strain>
    </source>
</reference>
<keyword evidence="2 5" id="KW-0812">Transmembrane</keyword>
<feature type="transmembrane region" description="Helical" evidence="5">
    <location>
        <begin position="174"/>
        <end position="196"/>
    </location>
</feature>
<dbReference type="GO" id="GO:0005886">
    <property type="term" value="C:plasma membrane"/>
    <property type="evidence" value="ECO:0007669"/>
    <property type="project" value="UniProtKB-SubCell"/>
</dbReference>
<evidence type="ECO:0000313" key="7">
    <source>
        <dbReference type="EMBL" id="GGD28281.1"/>
    </source>
</evidence>
<dbReference type="RefSeq" id="WP_229730872.1">
    <property type="nucleotide sequence ID" value="NZ_BMHO01000001.1"/>
</dbReference>
<feature type="transmembrane region" description="Helical" evidence="5">
    <location>
        <begin position="380"/>
        <end position="399"/>
    </location>
</feature>
<reference evidence="7" key="2">
    <citation type="submission" date="2020-09" db="EMBL/GenBank/DDBJ databases">
        <authorList>
            <person name="Sun Q."/>
            <person name="Zhou Y."/>
        </authorList>
    </citation>
    <scope>NUCLEOTIDE SEQUENCE</scope>
    <source>
        <strain evidence="7">CGMCC 1.15152</strain>
    </source>
</reference>
<evidence type="ECO:0000256" key="2">
    <source>
        <dbReference type="ARBA" id="ARBA00022692"/>
    </source>
</evidence>
<feature type="transmembrane region" description="Helical" evidence="5">
    <location>
        <begin position="315"/>
        <end position="334"/>
    </location>
</feature>
<dbReference type="InterPro" id="IPR011701">
    <property type="entry name" value="MFS"/>
</dbReference>
<dbReference type="Proteomes" id="UP000633205">
    <property type="component" value="Unassembled WGS sequence"/>
</dbReference>
<feature type="transmembrane region" description="Helical" evidence="5">
    <location>
        <begin position="142"/>
        <end position="168"/>
    </location>
</feature>
<gene>
    <name evidence="7" type="ORF">GCM10010915_05380</name>
</gene>
<evidence type="ECO:0000256" key="1">
    <source>
        <dbReference type="ARBA" id="ARBA00004651"/>
    </source>
</evidence>
<name>A0A916Y295_9MICO</name>
<keyword evidence="4 5" id="KW-0472">Membrane</keyword>
<comment type="subcellular location">
    <subcellularLocation>
        <location evidence="1">Cell membrane</location>
        <topology evidence="1">Multi-pass membrane protein</topology>
    </subcellularLocation>
</comment>
<dbReference type="PANTHER" id="PTHR23523:SF2">
    <property type="entry name" value="2-NITROIMIDAZOLE TRANSPORTER"/>
    <property type="match status" value="1"/>
</dbReference>